<feature type="compositionally biased region" description="Basic residues" evidence="1">
    <location>
        <begin position="10"/>
        <end position="26"/>
    </location>
</feature>
<name>A0A6J4QWX7_9ACTN</name>
<protein>
    <submittedName>
        <fullName evidence="2">Uncharacterized protein</fullName>
    </submittedName>
</protein>
<feature type="non-terminal residue" evidence="2">
    <location>
        <position position="126"/>
    </location>
</feature>
<feature type="non-terminal residue" evidence="2">
    <location>
        <position position="1"/>
    </location>
</feature>
<gene>
    <name evidence="2" type="ORF">AVDCRST_MAG25-314</name>
</gene>
<feature type="compositionally biased region" description="Basic and acidic residues" evidence="1">
    <location>
        <begin position="48"/>
        <end position="69"/>
    </location>
</feature>
<feature type="region of interest" description="Disordered" evidence="1">
    <location>
        <begin position="1"/>
        <end position="126"/>
    </location>
</feature>
<proteinExistence type="predicted"/>
<accession>A0A6J4QWX7</accession>
<evidence type="ECO:0000256" key="1">
    <source>
        <dbReference type="SAM" id="MobiDB-lite"/>
    </source>
</evidence>
<evidence type="ECO:0000313" key="2">
    <source>
        <dbReference type="EMBL" id="CAA9457445.1"/>
    </source>
</evidence>
<feature type="compositionally biased region" description="Basic residues" evidence="1">
    <location>
        <begin position="106"/>
        <end position="126"/>
    </location>
</feature>
<dbReference type="AlphaFoldDB" id="A0A6J4QWX7"/>
<reference evidence="2" key="1">
    <citation type="submission" date="2020-02" db="EMBL/GenBank/DDBJ databases">
        <authorList>
            <person name="Meier V. D."/>
        </authorList>
    </citation>
    <scope>NUCLEOTIDE SEQUENCE</scope>
    <source>
        <strain evidence="2">AVDCRST_MAG25</strain>
    </source>
</reference>
<organism evidence="2">
    <name type="scientific">uncultured Rubrobacteraceae bacterium</name>
    <dbReference type="NCBI Taxonomy" id="349277"/>
    <lineage>
        <taxon>Bacteria</taxon>
        <taxon>Bacillati</taxon>
        <taxon>Actinomycetota</taxon>
        <taxon>Rubrobacteria</taxon>
        <taxon>Rubrobacterales</taxon>
        <taxon>Rubrobacteraceae</taxon>
        <taxon>environmental samples</taxon>
    </lineage>
</organism>
<sequence length="126" mass="14489">VRDPQPASRRPGHRPRPGELHRRRRGVVVGAPPRRRHRRLPGVRPRRHDPGGRREDRAVRGRNTGDHPARARPGGPRTRGTDVRATGYYRDTRRLPGARRALPHALRSRRQPPRARRGGGQSRRRL</sequence>
<feature type="compositionally biased region" description="Basic residues" evidence="1">
    <location>
        <begin position="33"/>
        <end position="47"/>
    </location>
</feature>
<dbReference type="EMBL" id="CADCVI010000023">
    <property type="protein sequence ID" value="CAA9457445.1"/>
    <property type="molecule type" value="Genomic_DNA"/>
</dbReference>